<keyword evidence="2 5" id="KW-0547">Nucleotide-binding</keyword>
<feature type="binding site" evidence="5">
    <location>
        <begin position="18"/>
        <end position="23"/>
    </location>
    <ligand>
        <name>ATP</name>
        <dbReference type="ChEBI" id="CHEBI:30616"/>
    </ligand>
</feature>
<dbReference type="Gene3D" id="3.40.50.300">
    <property type="entry name" value="P-loop containing nucleotide triphosphate hydrolases"/>
    <property type="match status" value="1"/>
</dbReference>
<dbReference type="PANTHER" id="PTHR10695">
    <property type="entry name" value="DEPHOSPHO-COA KINASE-RELATED"/>
    <property type="match status" value="1"/>
</dbReference>
<dbReference type="NCBIfam" id="TIGR00152">
    <property type="entry name" value="dephospho-CoA kinase"/>
    <property type="match status" value="1"/>
</dbReference>
<reference evidence="7 8" key="1">
    <citation type="submission" date="2020-12" db="EMBL/GenBank/DDBJ databases">
        <title>Comparative genome analysis of fungal antagonists Marinomonas ostreistagni 398 and M. spartinae 468.</title>
        <authorList>
            <person name="Fields J.L."/>
            <person name="Mavrodi O.V."/>
            <person name="Biber P.D."/>
            <person name="Indest K.J."/>
            <person name="Mavrodi D.V."/>
        </authorList>
    </citation>
    <scope>NUCLEOTIDE SEQUENCE [LARGE SCALE GENOMIC DNA]</scope>
    <source>
        <strain evidence="7 8">USM7</strain>
    </source>
</reference>
<evidence type="ECO:0000256" key="2">
    <source>
        <dbReference type="ARBA" id="ARBA00022741"/>
    </source>
</evidence>
<keyword evidence="5 7" id="KW-0808">Transferase</keyword>
<gene>
    <name evidence="5" type="primary">coaE</name>
    <name evidence="7" type="ORF">JHD44_14850</name>
</gene>
<evidence type="ECO:0000256" key="3">
    <source>
        <dbReference type="ARBA" id="ARBA00022840"/>
    </source>
</evidence>
<evidence type="ECO:0000256" key="4">
    <source>
        <dbReference type="ARBA" id="ARBA00022993"/>
    </source>
</evidence>
<protein>
    <recommendedName>
        <fullName evidence="5 6">Dephospho-CoA kinase</fullName>
        <ecNumber evidence="5 6">2.7.1.24</ecNumber>
    </recommendedName>
    <alternativeName>
        <fullName evidence="5">Dephosphocoenzyme A kinase</fullName>
    </alternativeName>
</protein>
<organism evidence="7 8">
    <name type="scientific">Marinomonas ostreistagni</name>
    <dbReference type="NCBI Taxonomy" id="359209"/>
    <lineage>
        <taxon>Bacteria</taxon>
        <taxon>Pseudomonadati</taxon>
        <taxon>Pseudomonadota</taxon>
        <taxon>Gammaproteobacteria</taxon>
        <taxon>Oceanospirillales</taxon>
        <taxon>Oceanospirillaceae</taxon>
        <taxon>Marinomonas</taxon>
    </lineage>
</organism>
<dbReference type="EMBL" id="JAEMUH010000014">
    <property type="protein sequence ID" value="MBJ7551965.1"/>
    <property type="molecule type" value="Genomic_DNA"/>
</dbReference>
<dbReference type="InterPro" id="IPR001977">
    <property type="entry name" value="Depp_CoAkinase"/>
</dbReference>
<comment type="subcellular location">
    <subcellularLocation>
        <location evidence="5">Cytoplasm</location>
    </subcellularLocation>
</comment>
<dbReference type="Proteomes" id="UP000598488">
    <property type="component" value="Unassembled WGS sequence"/>
</dbReference>
<proteinExistence type="inferred from homology"/>
<name>A0ABS0ZEA3_9GAMM</name>
<dbReference type="HAMAP" id="MF_00376">
    <property type="entry name" value="Dephospho_CoA_kinase"/>
    <property type="match status" value="1"/>
</dbReference>
<evidence type="ECO:0000256" key="5">
    <source>
        <dbReference type="HAMAP-Rule" id="MF_00376"/>
    </source>
</evidence>
<sequence length="204" mass="22876">MNSQHRPPVIIGLTGGIGSGKSTVANLFNELGVESIDADDIAREVVKPGEPCLKEIVSVFGQEVLTSNGQLNRAALREIVFSSQELRKQLESITHPAIRERMHHKLLQCHGKIALMVHPLLFETGQDKECKYTIAISTPKSLQIERVTLRDNNSPEQVERIINTQLSDPERCSKADFILENTSNCDELSVRVFQLYNKLQTILF</sequence>
<dbReference type="EC" id="2.7.1.24" evidence="5 6"/>
<comment type="similarity">
    <text evidence="1 5">Belongs to the CoaE family.</text>
</comment>
<dbReference type="RefSeq" id="WP_199463551.1">
    <property type="nucleotide sequence ID" value="NZ_JAEMUH010000014.1"/>
</dbReference>
<dbReference type="CDD" id="cd02022">
    <property type="entry name" value="DPCK"/>
    <property type="match status" value="1"/>
</dbReference>
<keyword evidence="3 5" id="KW-0067">ATP-binding</keyword>
<dbReference type="GO" id="GO:0004140">
    <property type="term" value="F:dephospho-CoA kinase activity"/>
    <property type="evidence" value="ECO:0007669"/>
    <property type="project" value="UniProtKB-EC"/>
</dbReference>
<comment type="caution">
    <text evidence="7">The sequence shown here is derived from an EMBL/GenBank/DDBJ whole genome shotgun (WGS) entry which is preliminary data.</text>
</comment>
<dbReference type="SUPFAM" id="SSF52540">
    <property type="entry name" value="P-loop containing nucleoside triphosphate hydrolases"/>
    <property type="match status" value="1"/>
</dbReference>
<evidence type="ECO:0000256" key="1">
    <source>
        <dbReference type="ARBA" id="ARBA00009018"/>
    </source>
</evidence>
<keyword evidence="5" id="KW-0963">Cytoplasm</keyword>
<comment type="function">
    <text evidence="5">Catalyzes the phosphorylation of the 3'-hydroxyl group of dephosphocoenzyme A to form coenzyme A.</text>
</comment>
<evidence type="ECO:0000256" key="6">
    <source>
        <dbReference type="NCBIfam" id="TIGR00152"/>
    </source>
</evidence>
<evidence type="ECO:0000313" key="8">
    <source>
        <dbReference type="Proteomes" id="UP000598488"/>
    </source>
</evidence>
<keyword evidence="4 5" id="KW-0173">Coenzyme A biosynthesis</keyword>
<comment type="pathway">
    <text evidence="5">Cofactor biosynthesis; coenzyme A biosynthesis; CoA from (R)-pantothenate: step 5/5.</text>
</comment>
<keyword evidence="5 7" id="KW-0418">Kinase</keyword>
<dbReference type="PROSITE" id="PS51219">
    <property type="entry name" value="DPCK"/>
    <property type="match status" value="1"/>
</dbReference>
<evidence type="ECO:0000313" key="7">
    <source>
        <dbReference type="EMBL" id="MBJ7551965.1"/>
    </source>
</evidence>
<dbReference type="PANTHER" id="PTHR10695:SF46">
    <property type="entry name" value="BIFUNCTIONAL COENZYME A SYNTHASE-RELATED"/>
    <property type="match status" value="1"/>
</dbReference>
<dbReference type="Pfam" id="PF01121">
    <property type="entry name" value="CoaE"/>
    <property type="match status" value="1"/>
</dbReference>
<keyword evidence="8" id="KW-1185">Reference proteome</keyword>
<comment type="catalytic activity">
    <reaction evidence="5">
        <text>3'-dephospho-CoA + ATP = ADP + CoA + H(+)</text>
        <dbReference type="Rhea" id="RHEA:18245"/>
        <dbReference type="ChEBI" id="CHEBI:15378"/>
        <dbReference type="ChEBI" id="CHEBI:30616"/>
        <dbReference type="ChEBI" id="CHEBI:57287"/>
        <dbReference type="ChEBI" id="CHEBI:57328"/>
        <dbReference type="ChEBI" id="CHEBI:456216"/>
        <dbReference type="EC" id="2.7.1.24"/>
    </reaction>
</comment>
<accession>A0ABS0ZEA3</accession>
<dbReference type="InterPro" id="IPR027417">
    <property type="entry name" value="P-loop_NTPase"/>
</dbReference>